<gene>
    <name evidence="7" type="primary">atpI</name>
    <name evidence="7" type="ORF">GCM10017161_17720</name>
</gene>
<name>A0A919BHS8_9GAMM</name>
<evidence type="ECO:0000256" key="1">
    <source>
        <dbReference type="ARBA" id="ARBA00004651"/>
    </source>
</evidence>
<keyword evidence="5 6" id="KW-0472">Membrane</keyword>
<dbReference type="InterPro" id="IPR005598">
    <property type="entry name" value="ATP_synth_I"/>
</dbReference>
<evidence type="ECO:0000313" key="8">
    <source>
        <dbReference type="Proteomes" id="UP000623842"/>
    </source>
</evidence>
<dbReference type="GO" id="GO:0005886">
    <property type="term" value="C:plasma membrane"/>
    <property type="evidence" value="ECO:0007669"/>
    <property type="project" value="UniProtKB-SubCell"/>
</dbReference>
<evidence type="ECO:0000313" key="7">
    <source>
        <dbReference type="EMBL" id="GHF90142.1"/>
    </source>
</evidence>
<evidence type="ECO:0000256" key="5">
    <source>
        <dbReference type="ARBA" id="ARBA00023136"/>
    </source>
</evidence>
<comment type="caution">
    <text evidence="7">The sequence shown here is derived from an EMBL/GenBank/DDBJ whole genome shotgun (WGS) entry which is preliminary data.</text>
</comment>
<evidence type="ECO:0000256" key="6">
    <source>
        <dbReference type="SAM" id="Phobius"/>
    </source>
</evidence>
<feature type="transmembrane region" description="Helical" evidence="6">
    <location>
        <begin position="21"/>
        <end position="39"/>
    </location>
</feature>
<reference evidence="7" key="2">
    <citation type="submission" date="2020-09" db="EMBL/GenBank/DDBJ databases">
        <authorList>
            <person name="Sun Q."/>
            <person name="Kim S."/>
        </authorList>
    </citation>
    <scope>NUCLEOTIDE SEQUENCE</scope>
    <source>
        <strain evidence="7">KCTC 42731</strain>
    </source>
</reference>
<reference evidence="7" key="1">
    <citation type="journal article" date="2014" name="Int. J. Syst. Evol. Microbiol.">
        <title>Complete genome sequence of Corynebacterium casei LMG S-19264T (=DSM 44701T), isolated from a smear-ripened cheese.</title>
        <authorList>
            <consortium name="US DOE Joint Genome Institute (JGI-PGF)"/>
            <person name="Walter F."/>
            <person name="Albersmeier A."/>
            <person name="Kalinowski J."/>
            <person name="Ruckert C."/>
        </authorList>
    </citation>
    <scope>NUCLEOTIDE SEQUENCE</scope>
    <source>
        <strain evidence="7">KCTC 42731</strain>
    </source>
</reference>
<evidence type="ECO:0000256" key="4">
    <source>
        <dbReference type="ARBA" id="ARBA00022989"/>
    </source>
</evidence>
<keyword evidence="4 6" id="KW-1133">Transmembrane helix</keyword>
<feature type="transmembrane region" description="Helical" evidence="6">
    <location>
        <begin position="111"/>
        <end position="128"/>
    </location>
</feature>
<feature type="transmembrane region" description="Helical" evidence="6">
    <location>
        <begin position="45"/>
        <end position="66"/>
    </location>
</feature>
<dbReference type="Proteomes" id="UP000623842">
    <property type="component" value="Unassembled WGS sequence"/>
</dbReference>
<keyword evidence="2" id="KW-1003">Cell membrane</keyword>
<evidence type="ECO:0000256" key="3">
    <source>
        <dbReference type="ARBA" id="ARBA00022692"/>
    </source>
</evidence>
<keyword evidence="8" id="KW-1185">Reference proteome</keyword>
<accession>A0A919BHS8</accession>
<feature type="transmembrane region" description="Helical" evidence="6">
    <location>
        <begin position="87"/>
        <end position="105"/>
    </location>
</feature>
<dbReference type="Pfam" id="PF03899">
    <property type="entry name" value="ATP-synt_I"/>
    <property type="match status" value="1"/>
</dbReference>
<dbReference type="EMBL" id="BNCK01000003">
    <property type="protein sequence ID" value="GHF90142.1"/>
    <property type="molecule type" value="Genomic_DNA"/>
</dbReference>
<comment type="subcellular location">
    <subcellularLocation>
        <location evidence="1">Cell membrane</location>
        <topology evidence="1">Multi-pass membrane protein</topology>
    </subcellularLocation>
</comment>
<keyword evidence="3 6" id="KW-0812">Transmembrane</keyword>
<sequence>MFNRQQNALTKTGRKLALMQILIMIATVLFCTTVVYLVWGGEYATSALAGGCVAVIPNCVFAYKAFRFAGARASQQVMKSFYSGAKLKLGLTAVLFALAFKFLVILPAPFFGIYSLAVVSALLTPMFLKY</sequence>
<organism evidence="7 8">
    <name type="scientific">Thalassotalea marina</name>
    <dbReference type="NCBI Taxonomy" id="1673741"/>
    <lineage>
        <taxon>Bacteria</taxon>
        <taxon>Pseudomonadati</taxon>
        <taxon>Pseudomonadota</taxon>
        <taxon>Gammaproteobacteria</taxon>
        <taxon>Alteromonadales</taxon>
        <taxon>Colwelliaceae</taxon>
        <taxon>Thalassotalea</taxon>
    </lineage>
</organism>
<proteinExistence type="predicted"/>
<evidence type="ECO:0000256" key="2">
    <source>
        <dbReference type="ARBA" id="ARBA00022475"/>
    </source>
</evidence>
<dbReference type="RefSeq" id="WP_229854619.1">
    <property type="nucleotide sequence ID" value="NZ_BNCK01000003.1"/>
</dbReference>
<dbReference type="AlphaFoldDB" id="A0A919BHS8"/>
<protein>
    <submittedName>
        <fullName evidence="7">ATP synthase protein I</fullName>
    </submittedName>
</protein>